<keyword evidence="6" id="KW-1185">Reference proteome</keyword>
<comment type="similarity">
    <text evidence="1">Belongs to the FAH family.</text>
</comment>
<evidence type="ECO:0000256" key="1">
    <source>
        <dbReference type="ARBA" id="ARBA00010211"/>
    </source>
</evidence>
<evidence type="ECO:0000313" key="6">
    <source>
        <dbReference type="Proteomes" id="UP001016761"/>
    </source>
</evidence>
<dbReference type="Proteomes" id="UP001016761">
    <property type="component" value="Unassembled WGS sequence"/>
</dbReference>
<comment type="caution">
    <text evidence="5">The sequence shown here is derived from an EMBL/GenBank/DDBJ whole genome shotgun (WGS) entry which is preliminary data.</text>
</comment>
<keyword evidence="5" id="KW-0378">Hydrolase</keyword>
<protein>
    <submittedName>
        <fullName evidence="5">Fumarylacetoacetate hydrolase family protein</fullName>
    </submittedName>
</protein>
<feature type="region of interest" description="Disordered" evidence="3">
    <location>
        <begin position="229"/>
        <end position="257"/>
    </location>
</feature>
<dbReference type="InterPro" id="IPR011234">
    <property type="entry name" value="Fumarylacetoacetase-like_C"/>
</dbReference>
<proteinExistence type="inferred from homology"/>
<dbReference type="PANTHER" id="PTHR42796">
    <property type="entry name" value="FUMARYLACETOACETATE HYDROLASE DOMAIN-CONTAINING PROTEIN 2A-RELATED"/>
    <property type="match status" value="1"/>
</dbReference>
<dbReference type="RefSeq" id="WP_174679037.1">
    <property type="nucleotide sequence ID" value="NZ_JABUQZ010000001.1"/>
</dbReference>
<dbReference type="GO" id="GO:0016787">
    <property type="term" value="F:hydrolase activity"/>
    <property type="evidence" value="ECO:0007669"/>
    <property type="project" value="UniProtKB-KW"/>
</dbReference>
<dbReference type="Pfam" id="PF01557">
    <property type="entry name" value="FAA_hydrolase"/>
    <property type="match status" value="1"/>
</dbReference>
<evidence type="ECO:0000256" key="3">
    <source>
        <dbReference type="SAM" id="MobiDB-lite"/>
    </source>
</evidence>
<keyword evidence="2" id="KW-0479">Metal-binding</keyword>
<name>A0ABX2L425_9EURY</name>
<sequence>MKLARIATDDGPVAGRYEDGVLHADDGAYDVGADPDFLPPCDPAALYRIDGDVAGADEQSAREHVDALDFVAEPAASLVGHRAPVPAPDPADELAADKLVAVGEFAAVIDERCRNVSEDAVPEIVRGYAIRNDVVAVDRSGRPVRNAVDGPVGLGPWIETAVDPTGVGVRFDVTGERRRKVTTESMPFDPVEIVSSLSRRVSLRSGDVVSLGSPAAPESVEAGDAVETTYEGVGTLRNTVVDSSEPEGRDEREALRA</sequence>
<dbReference type="InterPro" id="IPR036663">
    <property type="entry name" value="Fumarylacetoacetase_C_sf"/>
</dbReference>
<dbReference type="InterPro" id="IPR051121">
    <property type="entry name" value="FAH"/>
</dbReference>
<organism evidence="5 6">
    <name type="scientific">Haloterrigena gelatinilytica</name>
    <dbReference type="NCBI Taxonomy" id="2741724"/>
    <lineage>
        <taxon>Archaea</taxon>
        <taxon>Methanobacteriati</taxon>
        <taxon>Methanobacteriota</taxon>
        <taxon>Stenosarchaea group</taxon>
        <taxon>Halobacteria</taxon>
        <taxon>Halobacteriales</taxon>
        <taxon>Natrialbaceae</taxon>
        <taxon>Haloterrigena</taxon>
    </lineage>
</organism>
<dbReference type="Gene3D" id="3.90.850.10">
    <property type="entry name" value="Fumarylacetoacetase-like, C-terminal domain"/>
    <property type="match status" value="1"/>
</dbReference>
<evidence type="ECO:0000259" key="4">
    <source>
        <dbReference type="Pfam" id="PF01557"/>
    </source>
</evidence>
<reference evidence="5 6" key="1">
    <citation type="submission" date="2020-06" db="EMBL/GenBank/DDBJ databases">
        <title>Haloterrigena sp. nov., an extremely halophilic archaeon isolated from a saline sediment.</title>
        <authorList>
            <person name="Liu B.-B."/>
        </authorList>
    </citation>
    <scope>NUCLEOTIDE SEQUENCE [LARGE SCALE GENOMIC DNA]</scope>
    <source>
        <strain evidence="5 6">SYSU A558-1</strain>
    </source>
</reference>
<evidence type="ECO:0000256" key="2">
    <source>
        <dbReference type="ARBA" id="ARBA00022723"/>
    </source>
</evidence>
<accession>A0ABX2L425</accession>
<gene>
    <name evidence="5" type="ORF">HTZ84_01370</name>
</gene>
<evidence type="ECO:0000313" key="5">
    <source>
        <dbReference type="EMBL" id="NUC70972.1"/>
    </source>
</evidence>
<dbReference type="PANTHER" id="PTHR42796:SF4">
    <property type="entry name" value="FUMARYLACETOACETATE HYDROLASE DOMAIN-CONTAINING PROTEIN 2A"/>
    <property type="match status" value="1"/>
</dbReference>
<dbReference type="SUPFAM" id="SSF56529">
    <property type="entry name" value="FAH"/>
    <property type="match status" value="1"/>
</dbReference>
<feature type="compositionally biased region" description="Basic and acidic residues" evidence="3">
    <location>
        <begin position="246"/>
        <end position="257"/>
    </location>
</feature>
<dbReference type="EMBL" id="JABUQZ010000001">
    <property type="protein sequence ID" value="NUC70972.1"/>
    <property type="molecule type" value="Genomic_DNA"/>
</dbReference>
<feature type="domain" description="Fumarylacetoacetase-like C-terminal" evidence="4">
    <location>
        <begin position="59"/>
        <end position="241"/>
    </location>
</feature>